<feature type="transmembrane region" description="Helical" evidence="9">
    <location>
        <begin position="102"/>
        <end position="119"/>
    </location>
</feature>
<keyword evidence="5" id="KW-0297">G-protein coupled receptor</keyword>
<evidence type="ECO:0000256" key="2">
    <source>
        <dbReference type="ARBA" id="ARBA00010663"/>
    </source>
</evidence>
<dbReference type="PANTHER" id="PTHR24235">
    <property type="entry name" value="NEUROPEPTIDE Y RECEPTOR"/>
    <property type="match status" value="1"/>
</dbReference>
<feature type="transmembrane region" description="Helical" evidence="9">
    <location>
        <begin position="74"/>
        <end position="96"/>
    </location>
</feature>
<dbReference type="Proteomes" id="UP000079169">
    <property type="component" value="Unplaced"/>
</dbReference>
<keyword evidence="6 9" id="KW-0472">Membrane</keyword>
<evidence type="ECO:0000313" key="11">
    <source>
        <dbReference type="Proteomes" id="UP000079169"/>
    </source>
</evidence>
<proteinExistence type="inferred from homology"/>
<keyword evidence="8" id="KW-0807">Transducer</keyword>
<evidence type="ECO:0000256" key="8">
    <source>
        <dbReference type="ARBA" id="ARBA00023224"/>
    </source>
</evidence>
<dbReference type="InterPro" id="IPR000276">
    <property type="entry name" value="GPCR_Rhodpsn"/>
</dbReference>
<accession>A0A1S3DA24</accession>
<dbReference type="GeneID" id="103513608"/>
<dbReference type="PANTHER" id="PTHR24235:SF12">
    <property type="entry name" value="G-PROTEIN COUPLED RECEPTORS FAMILY 1 PROFILE DOMAIN-CONTAINING PROTEIN"/>
    <property type="match status" value="1"/>
</dbReference>
<dbReference type="PaxDb" id="121845-A0A1S3DA24"/>
<evidence type="ECO:0000256" key="4">
    <source>
        <dbReference type="ARBA" id="ARBA00022989"/>
    </source>
</evidence>
<dbReference type="Pfam" id="PF00001">
    <property type="entry name" value="7tm_1"/>
    <property type="match status" value="1"/>
</dbReference>
<keyword evidence="11" id="KW-1185">Reference proteome</keyword>
<keyword evidence="7" id="KW-0675">Receptor</keyword>
<dbReference type="RefSeq" id="XP_008476676.1">
    <property type="nucleotide sequence ID" value="XM_008478454.2"/>
</dbReference>
<dbReference type="GO" id="GO:0004930">
    <property type="term" value="F:G protein-coupled receptor activity"/>
    <property type="evidence" value="ECO:0007669"/>
    <property type="project" value="UniProtKB-KW"/>
</dbReference>
<keyword evidence="3 9" id="KW-0812">Transmembrane</keyword>
<dbReference type="SUPFAM" id="SSF81321">
    <property type="entry name" value="Family A G protein-coupled receptor-like"/>
    <property type="match status" value="1"/>
</dbReference>
<keyword evidence="4 9" id="KW-1133">Transmembrane helix</keyword>
<protein>
    <submittedName>
        <fullName evidence="12">Neuropeptide Y receptor type 2-like</fullName>
    </submittedName>
</protein>
<name>A0A1S3DA24_DIACI</name>
<dbReference type="AlphaFoldDB" id="A0A1S3DA24"/>
<evidence type="ECO:0000256" key="6">
    <source>
        <dbReference type="ARBA" id="ARBA00023136"/>
    </source>
</evidence>
<feature type="transmembrane region" description="Helical" evidence="9">
    <location>
        <begin position="35"/>
        <end position="62"/>
    </location>
</feature>
<evidence type="ECO:0000313" key="12">
    <source>
        <dbReference type="RefSeq" id="XP_008476676.1"/>
    </source>
</evidence>
<feature type="domain" description="G-protein coupled receptors family 1 profile" evidence="10">
    <location>
        <begin position="53"/>
        <end position="142"/>
    </location>
</feature>
<dbReference type="KEGG" id="dci:103513608"/>
<gene>
    <name evidence="12" type="primary">LOC103513608</name>
</gene>
<evidence type="ECO:0000259" key="10">
    <source>
        <dbReference type="PROSITE" id="PS50262"/>
    </source>
</evidence>
<organism evidence="11 12">
    <name type="scientific">Diaphorina citri</name>
    <name type="common">Asian citrus psyllid</name>
    <dbReference type="NCBI Taxonomy" id="121845"/>
    <lineage>
        <taxon>Eukaryota</taxon>
        <taxon>Metazoa</taxon>
        <taxon>Ecdysozoa</taxon>
        <taxon>Arthropoda</taxon>
        <taxon>Hexapoda</taxon>
        <taxon>Insecta</taxon>
        <taxon>Pterygota</taxon>
        <taxon>Neoptera</taxon>
        <taxon>Paraneoptera</taxon>
        <taxon>Hemiptera</taxon>
        <taxon>Sternorrhyncha</taxon>
        <taxon>Psylloidea</taxon>
        <taxon>Psyllidae</taxon>
        <taxon>Diaphorininae</taxon>
        <taxon>Diaphorina</taxon>
    </lineage>
</organism>
<evidence type="ECO:0000256" key="7">
    <source>
        <dbReference type="ARBA" id="ARBA00023170"/>
    </source>
</evidence>
<comment type="subcellular location">
    <subcellularLocation>
        <location evidence="1">Membrane</location>
        <topology evidence="1">Multi-pass membrane protein</topology>
    </subcellularLocation>
</comment>
<reference evidence="12" key="1">
    <citation type="submission" date="2025-08" db="UniProtKB">
        <authorList>
            <consortium name="RefSeq"/>
        </authorList>
    </citation>
    <scope>IDENTIFICATION</scope>
</reference>
<dbReference type="Gene3D" id="1.20.1070.10">
    <property type="entry name" value="Rhodopsin 7-helix transmembrane proteins"/>
    <property type="match status" value="1"/>
</dbReference>
<evidence type="ECO:0000256" key="9">
    <source>
        <dbReference type="SAM" id="Phobius"/>
    </source>
</evidence>
<evidence type="ECO:0000256" key="3">
    <source>
        <dbReference type="ARBA" id="ARBA00022692"/>
    </source>
</evidence>
<sequence>MDGSKYYESLAEGMKSQNFTIDFTKPHIKPTLLNVYVFFIILYGVTILSGVALNIFAIYHIIVERLFRDATCGYFINIALADIIKCMFVLPITLMVTLVQNWTWGSFLCYFLPMLQTSLKQVSIEDNLIKTRNRNRHVSQPIIVRVDRVVTHATIFPDSFRGNFERTSDLELVFE</sequence>
<evidence type="ECO:0000256" key="1">
    <source>
        <dbReference type="ARBA" id="ARBA00004141"/>
    </source>
</evidence>
<evidence type="ECO:0000256" key="5">
    <source>
        <dbReference type="ARBA" id="ARBA00023040"/>
    </source>
</evidence>
<comment type="similarity">
    <text evidence="2">Belongs to the G-protein coupled receptor 1 family.</text>
</comment>
<dbReference type="InterPro" id="IPR017452">
    <property type="entry name" value="GPCR_Rhodpsn_7TM"/>
</dbReference>
<dbReference type="PROSITE" id="PS50262">
    <property type="entry name" value="G_PROTEIN_RECEP_F1_2"/>
    <property type="match status" value="1"/>
</dbReference>
<dbReference type="GO" id="GO:0016020">
    <property type="term" value="C:membrane"/>
    <property type="evidence" value="ECO:0007669"/>
    <property type="project" value="UniProtKB-SubCell"/>
</dbReference>